<evidence type="ECO:0000313" key="10">
    <source>
        <dbReference type="EMBL" id="MBB4662868.1"/>
    </source>
</evidence>
<dbReference type="GO" id="GO:0022857">
    <property type="term" value="F:transmembrane transporter activity"/>
    <property type="evidence" value="ECO:0007669"/>
    <property type="project" value="InterPro"/>
</dbReference>
<dbReference type="AlphaFoldDB" id="A0A840IFV9"/>
<proteinExistence type="predicted"/>
<gene>
    <name evidence="10" type="ORF">BDZ31_002454</name>
</gene>
<keyword evidence="11" id="KW-1185">Reference proteome</keyword>
<keyword evidence="5 9" id="KW-0812">Transmembrane</keyword>
<comment type="subcellular location">
    <subcellularLocation>
        <location evidence="1">Cell membrane</location>
        <topology evidence="1">Multi-pass membrane protein</topology>
    </subcellularLocation>
</comment>
<dbReference type="CDD" id="cd06579">
    <property type="entry name" value="TM_PBP1_transp_AraH_like"/>
    <property type="match status" value="1"/>
</dbReference>
<evidence type="ECO:0000256" key="8">
    <source>
        <dbReference type="SAM" id="MobiDB-lite"/>
    </source>
</evidence>
<evidence type="ECO:0000256" key="3">
    <source>
        <dbReference type="ARBA" id="ARBA00022475"/>
    </source>
</evidence>
<evidence type="ECO:0000256" key="4">
    <source>
        <dbReference type="ARBA" id="ARBA00022519"/>
    </source>
</evidence>
<name>A0A840IFV9_9ACTN</name>
<feature type="transmembrane region" description="Helical" evidence="9">
    <location>
        <begin position="271"/>
        <end position="289"/>
    </location>
</feature>
<evidence type="ECO:0000313" key="11">
    <source>
        <dbReference type="Proteomes" id="UP000585272"/>
    </source>
</evidence>
<dbReference type="PANTHER" id="PTHR32196">
    <property type="entry name" value="ABC TRANSPORTER PERMEASE PROTEIN YPHD-RELATED-RELATED"/>
    <property type="match status" value="1"/>
</dbReference>
<evidence type="ECO:0000256" key="5">
    <source>
        <dbReference type="ARBA" id="ARBA00022692"/>
    </source>
</evidence>
<evidence type="ECO:0000256" key="1">
    <source>
        <dbReference type="ARBA" id="ARBA00004651"/>
    </source>
</evidence>
<organism evidence="10 11">
    <name type="scientific">Conexibacter arvalis</name>
    <dbReference type="NCBI Taxonomy" id="912552"/>
    <lineage>
        <taxon>Bacteria</taxon>
        <taxon>Bacillati</taxon>
        <taxon>Actinomycetota</taxon>
        <taxon>Thermoleophilia</taxon>
        <taxon>Solirubrobacterales</taxon>
        <taxon>Conexibacteraceae</taxon>
        <taxon>Conexibacter</taxon>
    </lineage>
</organism>
<feature type="transmembrane region" description="Helical" evidence="9">
    <location>
        <begin position="301"/>
        <end position="324"/>
    </location>
</feature>
<keyword evidence="2" id="KW-0813">Transport</keyword>
<feature type="transmembrane region" description="Helical" evidence="9">
    <location>
        <begin position="202"/>
        <end position="221"/>
    </location>
</feature>
<comment type="caution">
    <text evidence="10">The sequence shown here is derived from an EMBL/GenBank/DDBJ whole genome shotgun (WGS) entry which is preliminary data.</text>
</comment>
<evidence type="ECO:0000256" key="2">
    <source>
        <dbReference type="ARBA" id="ARBA00022448"/>
    </source>
</evidence>
<evidence type="ECO:0000256" key="7">
    <source>
        <dbReference type="ARBA" id="ARBA00023136"/>
    </source>
</evidence>
<dbReference type="Proteomes" id="UP000585272">
    <property type="component" value="Unassembled WGS sequence"/>
</dbReference>
<feature type="transmembrane region" description="Helical" evidence="9">
    <location>
        <begin position="46"/>
        <end position="66"/>
    </location>
</feature>
<dbReference type="InterPro" id="IPR001851">
    <property type="entry name" value="ABC_transp_permease"/>
</dbReference>
<evidence type="ECO:0000256" key="6">
    <source>
        <dbReference type="ARBA" id="ARBA00022989"/>
    </source>
</evidence>
<feature type="transmembrane region" description="Helical" evidence="9">
    <location>
        <begin position="157"/>
        <end position="175"/>
    </location>
</feature>
<keyword evidence="7 9" id="KW-0472">Membrane</keyword>
<dbReference type="EMBL" id="JACHNU010000002">
    <property type="protein sequence ID" value="MBB4662868.1"/>
    <property type="molecule type" value="Genomic_DNA"/>
</dbReference>
<protein>
    <submittedName>
        <fullName evidence="10">Ribose transport system permease protein</fullName>
    </submittedName>
</protein>
<feature type="transmembrane region" description="Helical" evidence="9">
    <location>
        <begin position="126"/>
        <end position="150"/>
    </location>
</feature>
<feature type="transmembrane region" description="Helical" evidence="9">
    <location>
        <begin position="242"/>
        <end position="265"/>
    </location>
</feature>
<keyword evidence="6 9" id="KW-1133">Transmembrane helix</keyword>
<dbReference type="RefSeq" id="WP_183342378.1">
    <property type="nucleotide sequence ID" value="NZ_JACHNU010000002.1"/>
</dbReference>
<evidence type="ECO:0000256" key="9">
    <source>
        <dbReference type="SAM" id="Phobius"/>
    </source>
</evidence>
<dbReference type="Pfam" id="PF02653">
    <property type="entry name" value="BPD_transp_2"/>
    <property type="match status" value="1"/>
</dbReference>
<reference evidence="10 11" key="1">
    <citation type="submission" date="2020-08" db="EMBL/GenBank/DDBJ databases">
        <title>Genomic Encyclopedia of Archaeal and Bacterial Type Strains, Phase II (KMG-II): from individual species to whole genera.</title>
        <authorList>
            <person name="Goeker M."/>
        </authorList>
    </citation>
    <scope>NUCLEOTIDE SEQUENCE [LARGE SCALE GENOMIC DNA]</scope>
    <source>
        <strain evidence="10 11">DSM 23288</strain>
    </source>
</reference>
<feature type="region of interest" description="Disordered" evidence="8">
    <location>
        <begin position="1"/>
        <end position="31"/>
    </location>
</feature>
<dbReference type="GO" id="GO:0005886">
    <property type="term" value="C:plasma membrane"/>
    <property type="evidence" value="ECO:0007669"/>
    <property type="project" value="UniProtKB-SubCell"/>
</dbReference>
<sequence>MNTTDVIEPADAGRASAGSLPPSSQAGDRGAEASTGRRVIATLERYALVLLLILLVIVFSVLPATSDTFPTLANLRNIAANESVVAIAALGALVPLVAHQFDVSVGATLGLAAIAAAELTTRGGFALAPALLVGALVGLAIGTVNGTLIARFGANSLVITLGMATLVGGIGAWWSRNDTILGVPEWLTTFGNTNWLGVPKPVWLLIAVALLVTYLLRFTVFGRQLLSIGSNPEAARLVGMPVTRCVLIAFAISGAIAAVAGLLLLARTGGATAGVGDGYTLPALAAVFLGSTTIRPGRFTVAGTLVGVFFVAVSVNGLTLAGAADWVEPVFNGAAVVIAVTASAILVRRRGGTQS</sequence>
<keyword evidence="4" id="KW-0997">Cell inner membrane</keyword>
<keyword evidence="3" id="KW-1003">Cell membrane</keyword>
<feature type="transmembrane region" description="Helical" evidence="9">
    <location>
        <begin position="330"/>
        <end position="347"/>
    </location>
</feature>
<accession>A0A840IFV9</accession>
<dbReference type="PANTHER" id="PTHR32196:SF21">
    <property type="entry name" value="ABC TRANSPORTER PERMEASE PROTEIN YPHD-RELATED"/>
    <property type="match status" value="1"/>
</dbReference>